<dbReference type="InterPro" id="IPR011006">
    <property type="entry name" value="CheY-like_superfamily"/>
</dbReference>
<comment type="caution">
    <text evidence="13">The sequence shown here is derived from an EMBL/GenBank/DDBJ whole genome shotgun (WGS) entry which is preliminary data.</text>
</comment>
<dbReference type="GO" id="GO:0003700">
    <property type="term" value="F:DNA-binding transcription factor activity"/>
    <property type="evidence" value="ECO:0007669"/>
    <property type="project" value="InterPro"/>
</dbReference>
<keyword evidence="8" id="KW-0804">Transcription</keyword>
<dbReference type="InterPro" id="IPR051552">
    <property type="entry name" value="HptR"/>
</dbReference>
<feature type="modified residue" description="4-aspartylphosphate" evidence="10">
    <location>
        <position position="58"/>
    </location>
</feature>
<evidence type="ECO:0000256" key="7">
    <source>
        <dbReference type="ARBA" id="ARBA00023125"/>
    </source>
</evidence>
<evidence type="ECO:0000256" key="10">
    <source>
        <dbReference type="PROSITE-ProRule" id="PRU00169"/>
    </source>
</evidence>
<dbReference type="RefSeq" id="WP_009536418.1">
    <property type="nucleotide sequence ID" value="NZ_JH414504.1"/>
</dbReference>
<feature type="domain" description="HTH araC/xylS-type" evidence="11">
    <location>
        <begin position="426"/>
        <end position="524"/>
    </location>
</feature>
<proteinExistence type="predicted"/>
<reference evidence="13 14" key="1">
    <citation type="submission" date="2011-08" db="EMBL/GenBank/DDBJ databases">
        <title>The Genome Sequence of Oribacterium sp. ACB7.</title>
        <authorList>
            <consortium name="The Broad Institute Genome Sequencing Platform"/>
            <person name="Earl A."/>
            <person name="Ward D."/>
            <person name="Feldgarden M."/>
            <person name="Gevers D."/>
            <person name="Sizova M."/>
            <person name="Hazen A."/>
            <person name="Epstein S."/>
            <person name="Young S.K."/>
            <person name="Zeng Q."/>
            <person name="Gargeya S."/>
            <person name="Fitzgerald M."/>
            <person name="Haas B."/>
            <person name="Abouelleil A."/>
            <person name="Alvarado L."/>
            <person name="Arachchi H.M."/>
            <person name="Berlin A."/>
            <person name="Brown A."/>
            <person name="Chapman S.B."/>
            <person name="Chen Z."/>
            <person name="Dunbar C."/>
            <person name="Freedman E."/>
            <person name="Gearin G."/>
            <person name="Gellesch M."/>
            <person name="Goldberg J."/>
            <person name="Griggs A."/>
            <person name="Gujja S."/>
            <person name="Heiman D."/>
            <person name="Howarth C."/>
            <person name="Larson L."/>
            <person name="Lui A."/>
            <person name="MacDonald P.J.P."/>
            <person name="Montmayeur A."/>
            <person name="Murphy C."/>
            <person name="Neiman D."/>
            <person name="Pearson M."/>
            <person name="Priest M."/>
            <person name="Roberts A."/>
            <person name="Saif S."/>
            <person name="Shea T."/>
            <person name="Shenoy N."/>
            <person name="Sisk P."/>
            <person name="Stolte C."/>
            <person name="Sykes S."/>
            <person name="Wortman J."/>
            <person name="Nusbaum C."/>
            <person name="Birren B."/>
        </authorList>
    </citation>
    <scope>NUCLEOTIDE SEQUENCE [LARGE SCALE GENOMIC DNA]</scope>
    <source>
        <strain evidence="13 14">ACB7</strain>
    </source>
</reference>
<comment type="subcellular location">
    <subcellularLocation>
        <location evidence="1">Cytoplasm</location>
    </subcellularLocation>
</comment>
<dbReference type="PANTHER" id="PTHR42713:SF3">
    <property type="entry name" value="TRANSCRIPTIONAL REGULATORY PROTEIN HPTR"/>
    <property type="match status" value="1"/>
</dbReference>
<evidence type="ECO:0000256" key="4">
    <source>
        <dbReference type="ARBA" id="ARBA00022553"/>
    </source>
</evidence>
<keyword evidence="14" id="KW-1185">Reference proteome</keyword>
<dbReference type="CDD" id="cd17536">
    <property type="entry name" value="REC_YesN-like"/>
    <property type="match status" value="1"/>
</dbReference>
<dbReference type="HOGENOM" id="CLU_000445_5_0_9"/>
<evidence type="ECO:0000313" key="13">
    <source>
        <dbReference type="EMBL" id="EHL12220.1"/>
    </source>
</evidence>
<dbReference type="Gene3D" id="3.40.50.2300">
    <property type="match status" value="1"/>
</dbReference>
<dbReference type="PANTHER" id="PTHR42713">
    <property type="entry name" value="HISTIDINE KINASE-RELATED"/>
    <property type="match status" value="1"/>
</dbReference>
<dbReference type="SMART" id="SM00448">
    <property type="entry name" value="REC"/>
    <property type="match status" value="1"/>
</dbReference>
<evidence type="ECO:0000313" key="14">
    <source>
        <dbReference type="Proteomes" id="UP000003527"/>
    </source>
</evidence>
<dbReference type="Proteomes" id="UP000003527">
    <property type="component" value="Unassembled WGS sequence"/>
</dbReference>
<dbReference type="Gene3D" id="1.10.10.60">
    <property type="entry name" value="Homeodomain-like"/>
    <property type="match status" value="2"/>
</dbReference>
<keyword evidence="4 10" id="KW-0597">Phosphoprotein</keyword>
<keyword evidence="7" id="KW-0238">DNA-binding</keyword>
<dbReference type="GO" id="GO:0043565">
    <property type="term" value="F:sequence-specific DNA binding"/>
    <property type="evidence" value="ECO:0007669"/>
    <property type="project" value="InterPro"/>
</dbReference>
<gene>
    <name evidence="13" type="ORF">HMPREF9624_00527</name>
</gene>
<dbReference type="PROSITE" id="PS01124">
    <property type="entry name" value="HTH_ARAC_FAMILY_2"/>
    <property type="match status" value="1"/>
</dbReference>
<evidence type="ECO:0000256" key="5">
    <source>
        <dbReference type="ARBA" id="ARBA00023012"/>
    </source>
</evidence>
<dbReference type="SUPFAM" id="SSF52172">
    <property type="entry name" value="CheY-like"/>
    <property type="match status" value="1"/>
</dbReference>
<evidence type="ECO:0000259" key="11">
    <source>
        <dbReference type="PROSITE" id="PS01124"/>
    </source>
</evidence>
<dbReference type="GO" id="GO:0005737">
    <property type="term" value="C:cytoplasm"/>
    <property type="evidence" value="ECO:0007669"/>
    <property type="project" value="UniProtKB-SubCell"/>
</dbReference>
<feature type="domain" description="Response regulatory" evidence="12">
    <location>
        <begin position="2"/>
        <end position="123"/>
    </location>
</feature>
<evidence type="ECO:0000256" key="2">
    <source>
        <dbReference type="ARBA" id="ARBA00018672"/>
    </source>
</evidence>
<keyword evidence="6" id="KW-0805">Transcription regulation</keyword>
<dbReference type="AlphaFoldDB" id="G9WU17"/>
<keyword evidence="5" id="KW-0902">Two-component regulatory system</keyword>
<dbReference type="Pfam" id="PF12833">
    <property type="entry name" value="HTH_18"/>
    <property type="match status" value="1"/>
</dbReference>
<dbReference type="InterPro" id="IPR018060">
    <property type="entry name" value="HTH_AraC"/>
</dbReference>
<dbReference type="GO" id="GO:0000160">
    <property type="term" value="P:phosphorelay signal transduction system"/>
    <property type="evidence" value="ECO:0007669"/>
    <property type="project" value="UniProtKB-KW"/>
</dbReference>
<dbReference type="InterPro" id="IPR009057">
    <property type="entry name" value="Homeodomain-like_sf"/>
</dbReference>
<dbReference type="SUPFAM" id="SSF46689">
    <property type="entry name" value="Homeodomain-like"/>
    <property type="match status" value="2"/>
</dbReference>
<comment type="function">
    <text evidence="9">May play the central regulatory role in sporulation. It may be an element of the effector pathway responsible for the activation of sporulation genes in response to nutritional stress. Spo0A may act in concert with spo0H (a sigma factor) to control the expression of some genes that are critical to the sporulation process.</text>
</comment>
<accession>G9WU17</accession>
<name>G9WU17_9FIRM</name>
<dbReference type="EMBL" id="AFZD01000016">
    <property type="protein sequence ID" value="EHL12220.1"/>
    <property type="molecule type" value="Genomic_DNA"/>
</dbReference>
<dbReference type="PATRIC" id="fig|796944.3.peg.1241"/>
<evidence type="ECO:0000256" key="8">
    <source>
        <dbReference type="ARBA" id="ARBA00023163"/>
    </source>
</evidence>
<evidence type="ECO:0000256" key="6">
    <source>
        <dbReference type="ARBA" id="ARBA00023015"/>
    </source>
</evidence>
<evidence type="ECO:0000256" key="3">
    <source>
        <dbReference type="ARBA" id="ARBA00022490"/>
    </source>
</evidence>
<evidence type="ECO:0000256" key="9">
    <source>
        <dbReference type="ARBA" id="ARBA00024867"/>
    </source>
</evidence>
<organism evidence="13 14">
    <name type="scientific">Oribacterium asaccharolyticum ACB7</name>
    <dbReference type="NCBI Taxonomy" id="796944"/>
    <lineage>
        <taxon>Bacteria</taxon>
        <taxon>Bacillati</taxon>
        <taxon>Bacillota</taxon>
        <taxon>Clostridia</taxon>
        <taxon>Lachnospirales</taxon>
        <taxon>Lachnospiraceae</taxon>
        <taxon>Oribacterium</taxon>
    </lineage>
</organism>
<dbReference type="PROSITE" id="PS50110">
    <property type="entry name" value="RESPONSE_REGULATORY"/>
    <property type="match status" value="1"/>
</dbReference>
<evidence type="ECO:0000259" key="12">
    <source>
        <dbReference type="PROSITE" id="PS50110"/>
    </source>
</evidence>
<dbReference type="Pfam" id="PF00072">
    <property type="entry name" value="Response_reg"/>
    <property type="match status" value="1"/>
</dbReference>
<protein>
    <recommendedName>
        <fullName evidence="2">Stage 0 sporulation protein A homolog</fullName>
    </recommendedName>
</protein>
<keyword evidence="3" id="KW-0963">Cytoplasm</keyword>
<evidence type="ECO:0000256" key="1">
    <source>
        <dbReference type="ARBA" id="ARBA00004496"/>
    </source>
</evidence>
<dbReference type="SMART" id="SM00342">
    <property type="entry name" value="HTH_ARAC"/>
    <property type="match status" value="1"/>
</dbReference>
<dbReference type="InterPro" id="IPR001789">
    <property type="entry name" value="Sig_transdc_resp-reg_receiver"/>
</dbReference>
<sequence>MRILIVDDDFLVRSNLKRLIETSSMCRKRGFSIVGEATDGEQAVQLILSLRPDLVISDIRMPNMDGLELQEAILEKYPNILLVMLSGYDELDYVRKALKNGAVDYILKHELNTSVLEQMLSSVEKQMQRTHVLEDNSVDSQMALKRNFMMKLISGGFRSEEEIASHVEVLELKLGLRNISVILMQVEPRKCNMIASYLLENSILNIVDEVLQDYHSGICCHVSDDKYVFLICYDGINSSLMRLEKCHEVFARIRTCLQSYLNLSVEFYMGQTVTTAVQVPNSYLSAEQKYDSRFFSDTVSLEETSQPFDIFSVFDATREKQLVASIRQNYSVQTQEILKEVFEELSRMRPTSDMFKNFMLDLLSILSRAWIERGIDLSKFYQSEEPQRVFNSFRNLNMALKWFKNLNDLAFEGADKKKCPDSPYVEQAIGLIRRHYAEDISQTYVAELIGISAAYLSRLFREDLDTGFADYLCSYRIEKAKELLNTGGYSNKDVSRLSGFHDDAYFARAFKRCTGMTPKLYRKTQKQV</sequence>